<dbReference type="RefSeq" id="WP_115594977.1">
    <property type="nucleotide sequence ID" value="NZ_UFTA01000002.1"/>
</dbReference>
<dbReference type="GO" id="GO:0052856">
    <property type="term" value="F:NAD(P)HX epimerase activity"/>
    <property type="evidence" value="ECO:0007669"/>
    <property type="project" value="UniProtKB-UniRule"/>
</dbReference>
<dbReference type="InterPro" id="IPR036652">
    <property type="entry name" value="YjeF_N_dom_sf"/>
</dbReference>
<keyword evidence="1" id="KW-0521">NADP</keyword>
<dbReference type="Proteomes" id="UP000255124">
    <property type="component" value="Unassembled WGS sequence"/>
</dbReference>
<reference evidence="3 4" key="1">
    <citation type="submission" date="2018-06" db="EMBL/GenBank/DDBJ databases">
        <authorList>
            <consortium name="Pathogen Informatics"/>
            <person name="Doyle S."/>
        </authorList>
    </citation>
    <scope>NUCLEOTIDE SEQUENCE [LARGE SCALE GENOMIC DNA]</scope>
    <source>
        <strain evidence="3 4">NCTC9810</strain>
    </source>
</reference>
<feature type="binding site" evidence="1">
    <location>
        <position position="142"/>
    </location>
    <ligand>
        <name>(6S)-NADPHX</name>
        <dbReference type="ChEBI" id="CHEBI:64076"/>
    </ligand>
</feature>
<name>A0A380WSX4_9FIRM</name>
<feature type="binding site" evidence="1">
    <location>
        <position position="160"/>
    </location>
    <ligand>
        <name>(6S)-NADPHX</name>
        <dbReference type="ChEBI" id="CHEBI:64076"/>
    </ligand>
</feature>
<comment type="catalytic activity">
    <reaction evidence="1">
        <text>(6R)-NADPHX = (6S)-NADPHX</text>
        <dbReference type="Rhea" id="RHEA:32227"/>
        <dbReference type="ChEBI" id="CHEBI:64076"/>
        <dbReference type="ChEBI" id="CHEBI:64077"/>
        <dbReference type="EC" id="5.1.99.6"/>
    </reaction>
</comment>
<dbReference type="GO" id="GO:0000166">
    <property type="term" value="F:nucleotide binding"/>
    <property type="evidence" value="ECO:0007669"/>
    <property type="project" value="UniProtKB-KW"/>
</dbReference>
<evidence type="ECO:0000256" key="1">
    <source>
        <dbReference type="HAMAP-Rule" id="MF_01966"/>
    </source>
</evidence>
<dbReference type="Pfam" id="PF03853">
    <property type="entry name" value="YjeF_N"/>
    <property type="match status" value="1"/>
</dbReference>
<comment type="catalytic activity">
    <reaction evidence="1">
        <text>(6R)-NADHX = (6S)-NADHX</text>
        <dbReference type="Rhea" id="RHEA:32215"/>
        <dbReference type="ChEBI" id="CHEBI:64074"/>
        <dbReference type="ChEBI" id="CHEBI:64075"/>
        <dbReference type="EC" id="5.1.99.6"/>
    </reaction>
</comment>
<organism evidence="3 4">
    <name type="scientific">Anaerococcus octavius</name>
    <dbReference type="NCBI Taxonomy" id="54007"/>
    <lineage>
        <taxon>Bacteria</taxon>
        <taxon>Bacillati</taxon>
        <taxon>Bacillota</taxon>
        <taxon>Tissierellia</taxon>
        <taxon>Tissierellales</taxon>
        <taxon>Peptoniphilaceae</taxon>
        <taxon>Anaerococcus</taxon>
    </lineage>
</organism>
<keyword evidence="1" id="KW-0520">NAD</keyword>
<keyword evidence="1" id="KW-0479">Metal-binding</keyword>
<keyword evidence="1" id="KW-0547">Nucleotide-binding</keyword>
<comment type="similarity">
    <text evidence="1">Belongs to the NnrE/AIBP family.</text>
</comment>
<dbReference type="EMBL" id="UFTA01000002">
    <property type="protein sequence ID" value="SUU92046.1"/>
    <property type="molecule type" value="Genomic_DNA"/>
</dbReference>
<dbReference type="NCBIfam" id="TIGR00197">
    <property type="entry name" value="yjeF_nterm"/>
    <property type="match status" value="1"/>
</dbReference>
<dbReference type="GO" id="GO:0046872">
    <property type="term" value="F:metal ion binding"/>
    <property type="evidence" value="ECO:0007669"/>
    <property type="project" value="UniProtKB-KW"/>
</dbReference>
<evidence type="ECO:0000313" key="4">
    <source>
        <dbReference type="Proteomes" id="UP000255124"/>
    </source>
</evidence>
<feature type="binding site" evidence="1">
    <location>
        <position position="163"/>
    </location>
    <ligand>
        <name>K(+)</name>
        <dbReference type="ChEBI" id="CHEBI:29103"/>
    </ligand>
</feature>
<feature type="binding site" evidence="1">
    <location>
        <position position="56"/>
    </location>
    <ligand>
        <name>K(+)</name>
        <dbReference type="ChEBI" id="CHEBI:29103"/>
    </ligand>
</feature>
<comment type="caution">
    <text evidence="1">Lacks conserved residue(s) required for the propagation of feature annotation.</text>
</comment>
<dbReference type="AlphaFoldDB" id="A0A380WSX4"/>
<protein>
    <recommendedName>
        <fullName evidence="1">NAD(P)H-hydrate epimerase</fullName>
        <ecNumber evidence="1">5.1.99.6</ecNumber>
    </recommendedName>
    <alternativeName>
        <fullName evidence="1">NAD(P)HX epimerase</fullName>
    </alternativeName>
</protein>
<evidence type="ECO:0000259" key="2">
    <source>
        <dbReference type="PROSITE" id="PS51385"/>
    </source>
</evidence>
<evidence type="ECO:0000313" key="3">
    <source>
        <dbReference type="EMBL" id="SUU92046.1"/>
    </source>
</evidence>
<keyword evidence="1" id="KW-0413">Isomerase</keyword>
<dbReference type="Gene3D" id="3.40.50.10260">
    <property type="entry name" value="YjeF N-terminal domain"/>
    <property type="match status" value="1"/>
</dbReference>
<gene>
    <name evidence="3" type="primary">nnr_1</name>
    <name evidence="1" type="synonym">nnrE</name>
    <name evidence="3" type="ORF">NCTC9810_00366</name>
</gene>
<feature type="binding site" evidence="1">
    <location>
        <begin position="55"/>
        <end position="59"/>
    </location>
    <ligand>
        <name>(6S)-NADPHX</name>
        <dbReference type="ChEBI" id="CHEBI:64076"/>
    </ligand>
</feature>
<dbReference type="PROSITE" id="PS51385">
    <property type="entry name" value="YJEF_N"/>
    <property type="match status" value="1"/>
</dbReference>
<dbReference type="HAMAP" id="MF_01966">
    <property type="entry name" value="NADHX_epimerase"/>
    <property type="match status" value="1"/>
</dbReference>
<dbReference type="EC" id="5.1.99.6" evidence="1"/>
<accession>A0A380WSX4</accession>
<sequence>MLVVDKNQMIAIDKYAIEQLKIPALCLVERAALAVIKNINLDIRKTFAIVAGIGNNGADGLAVARNLLARDYYVDTYIIGNIDKASDEFILNYEAIKNLTENIYMVDTIADLEFMEANLSNVTTIIEGIFGTGLDRTISGTYAYVISLINSSLKYIISIDVPSGLDSTSGDSWGEIVDCDLIVSMQLMKQGVFERSIYKNKCIVEDIGIPQKAINHILDKMAD</sequence>
<feature type="domain" description="YjeF N-terminal" evidence="2">
    <location>
        <begin position="9"/>
        <end position="215"/>
    </location>
</feature>
<dbReference type="InterPro" id="IPR004443">
    <property type="entry name" value="YjeF_N_dom"/>
</dbReference>
<proteinExistence type="inferred from homology"/>
<comment type="function">
    <text evidence="1">Catalyzes the epimerization of the S- and R-forms of NAD(P)HX, a damaged form of NAD(P)H that is a result of enzymatic or heat-dependent hydration. This is a prerequisite for the S-specific NAD(P)H-hydrate dehydratase to allow the repair of both epimers of NAD(P)HX.</text>
</comment>
<keyword evidence="1" id="KW-0630">Potassium</keyword>
<dbReference type="SUPFAM" id="SSF64153">
    <property type="entry name" value="YjeF N-terminal domain-like"/>
    <property type="match status" value="1"/>
</dbReference>
<dbReference type="OrthoDB" id="9806925at2"/>
<comment type="cofactor">
    <cofactor evidence="1">
        <name>K(+)</name>
        <dbReference type="ChEBI" id="CHEBI:29103"/>
    </cofactor>
    <text evidence="1">Binds 1 potassium ion per subunit.</text>
</comment>
<feature type="binding site" evidence="1">
    <location>
        <begin position="131"/>
        <end position="137"/>
    </location>
    <ligand>
        <name>(6S)-NADPHX</name>
        <dbReference type="ChEBI" id="CHEBI:64076"/>
    </ligand>
</feature>